<feature type="active site" description="Proton acceptor" evidence="6">
    <location>
        <position position="111"/>
    </location>
</feature>
<feature type="active site" evidence="6">
    <location>
        <position position="212"/>
    </location>
</feature>
<dbReference type="InterPro" id="IPR029494">
    <property type="entry name" value="DarT"/>
</dbReference>
<evidence type="ECO:0000313" key="10">
    <source>
        <dbReference type="Proteomes" id="UP000265742"/>
    </source>
</evidence>
<keyword evidence="5 6" id="KW-0238">DNA-binding</keyword>
<comment type="similarity">
    <text evidence="6">Belongs to the DarT ADP-ribosyltransferase family.</text>
</comment>
<dbReference type="EMBL" id="QXTG01000002">
    <property type="protein sequence ID" value="RIX27582.1"/>
    <property type="molecule type" value="Genomic_DNA"/>
</dbReference>
<keyword evidence="2 6" id="KW-0328">Glycosyltransferase</keyword>
<reference evidence="10" key="1">
    <citation type="submission" date="2018-09" db="EMBL/GenBank/DDBJ databases">
        <authorList>
            <person name="Kim I."/>
        </authorList>
    </citation>
    <scope>NUCLEOTIDE SEQUENCE [LARGE SCALE GENOMIC DNA]</scope>
    <source>
        <strain evidence="10">DD4a</strain>
    </source>
</reference>
<sequence length="263" mass="27585">MAECIHGFDEGMCDICFPRTAPEPAVTVAASATRTAPRATRPATTRPATRRAAGTAAGVPAKVPPFGTRRLYHATPLVNLESILLDGELRAIAGGLEPDLDVAAPLARQLRAHADVGDGRHVDEFVPFAASPDAERWVELRSGAEEPHWSAAARSLGPADYAVLVAVGRDLGQGLVVADDDAAAPRTRFTLDDPARAVAQASRTDPDLTGVEVLVPGPVPLSAVTLIAVANEPARARVRRMFADVDGAAPKVVVHPPWFVAAE</sequence>
<keyword evidence="10" id="KW-1185">Reference proteome</keyword>
<gene>
    <name evidence="9" type="ORF">D1781_08390</name>
</gene>
<evidence type="ECO:0000313" key="9">
    <source>
        <dbReference type="EMBL" id="RIX27582.1"/>
    </source>
</evidence>
<dbReference type="OrthoDB" id="9813972at2"/>
<keyword evidence="3 6" id="KW-0808">Transferase</keyword>
<evidence type="ECO:0000256" key="5">
    <source>
        <dbReference type="ARBA" id="ARBA00023125"/>
    </source>
</evidence>
<evidence type="ECO:0000256" key="1">
    <source>
        <dbReference type="ARBA" id="ARBA00022649"/>
    </source>
</evidence>
<evidence type="ECO:0000256" key="3">
    <source>
        <dbReference type="ARBA" id="ARBA00022679"/>
    </source>
</evidence>
<dbReference type="RefSeq" id="WP_119481891.1">
    <property type="nucleotide sequence ID" value="NZ_QXTG01000002.1"/>
</dbReference>
<organism evidence="9 10">
    <name type="scientific">Amnibacterium setariae</name>
    <dbReference type="NCBI Taxonomy" id="2306585"/>
    <lineage>
        <taxon>Bacteria</taxon>
        <taxon>Bacillati</taxon>
        <taxon>Actinomycetota</taxon>
        <taxon>Actinomycetes</taxon>
        <taxon>Micrococcales</taxon>
        <taxon>Microbacteriaceae</taxon>
        <taxon>Amnibacterium</taxon>
    </lineage>
</organism>
<feature type="domain" description="DarT" evidence="8">
    <location>
        <begin position="69"/>
        <end position="260"/>
    </location>
</feature>
<dbReference type="Proteomes" id="UP000265742">
    <property type="component" value="Unassembled WGS sequence"/>
</dbReference>
<dbReference type="GO" id="GO:0003677">
    <property type="term" value="F:DNA binding"/>
    <property type="evidence" value="ECO:0007669"/>
    <property type="project" value="UniProtKB-UniRule"/>
</dbReference>
<feature type="binding site" evidence="6">
    <location>
        <begin position="73"/>
        <end position="75"/>
    </location>
    <ligand>
        <name>NAD(+)</name>
        <dbReference type="ChEBI" id="CHEBI:57540"/>
    </ligand>
</feature>
<accession>A0A3A1TTN6</accession>
<dbReference type="Pfam" id="PF14487">
    <property type="entry name" value="DarT"/>
    <property type="match status" value="1"/>
</dbReference>
<comment type="caution">
    <text evidence="6">Lacks conserved residue(s) required for the propagation of feature annotation.</text>
</comment>
<comment type="caution">
    <text evidence="9">The sequence shown here is derived from an EMBL/GenBank/DDBJ whole genome shotgun (WGS) entry which is preliminary data.</text>
</comment>
<comment type="catalytic activity">
    <reaction evidence="6">
        <text>a thymidine in DNA + NAD(+) = an N-(ADP-alpha-D-ribosyl)-thymidine in DNA + nicotinamide + H(+)</text>
        <dbReference type="Rhea" id="RHEA:71651"/>
        <dbReference type="Rhea" id="RHEA-COMP:13556"/>
        <dbReference type="Rhea" id="RHEA-COMP:18051"/>
        <dbReference type="ChEBI" id="CHEBI:15378"/>
        <dbReference type="ChEBI" id="CHEBI:17154"/>
        <dbReference type="ChEBI" id="CHEBI:57540"/>
        <dbReference type="ChEBI" id="CHEBI:137386"/>
        <dbReference type="ChEBI" id="CHEBI:191199"/>
    </reaction>
</comment>
<name>A0A3A1TTN6_9MICO</name>
<dbReference type="AlphaFoldDB" id="A0A3A1TTN6"/>
<keyword evidence="4 6" id="KW-0548">Nucleotidyltransferase</keyword>
<keyword evidence="1 6" id="KW-1277">Toxin-antitoxin system</keyword>
<dbReference type="PROSITE" id="PS52018">
    <property type="entry name" value="DART"/>
    <property type="match status" value="1"/>
</dbReference>
<evidence type="ECO:0000256" key="7">
    <source>
        <dbReference type="SAM" id="MobiDB-lite"/>
    </source>
</evidence>
<evidence type="ECO:0000256" key="2">
    <source>
        <dbReference type="ARBA" id="ARBA00022676"/>
    </source>
</evidence>
<proteinExistence type="inferred from homology"/>
<dbReference type="GO" id="GO:0016779">
    <property type="term" value="F:nucleotidyltransferase activity"/>
    <property type="evidence" value="ECO:0007669"/>
    <property type="project" value="UniProtKB-UniRule"/>
</dbReference>
<evidence type="ECO:0000259" key="8">
    <source>
        <dbReference type="PROSITE" id="PS52018"/>
    </source>
</evidence>
<feature type="region of interest" description="Disordered" evidence="7">
    <location>
        <begin position="29"/>
        <end position="60"/>
    </location>
</feature>
<feature type="binding site" evidence="6">
    <location>
        <position position="111"/>
    </location>
    <ligand>
        <name>NAD(+)</name>
        <dbReference type="ChEBI" id="CHEBI:57540"/>
    </ligand>
</feature>
<evidence type="ECO:0000256" key="4">
    <source>
        <dbReference type="ARBA" id="ARBA00022695"/>
    </source>
</evidence>
<dbReference type="GO" id="GO:0016757">
    <property type="term" value="F:glycosyltransferase activity"/>
    <property type="evidence" value="ECO:0007669"/>
    <property type="project" value="UniProtKB-UniRule"/>
</dbReference>
<evidence type="ECO:0000256" key="6">
    <source>
        <dbReference type="PROSITE-ProRule" id="PRU01362"/>
    </source>
</evidence>
<protein>
    <submittedName>
        <fullName evidence="9">DUF4433 domain-containing protein</fullName>
    </submittedName>
</protein>